<feature type="domain" description="AB hydrolase-1" evidence="21">
    <location>
        <begin position="13"/>
        <end position="219"/>
    </location>
</feature>
<name>A0AAV1AJD4_VICFA</name>
<evidence type="ECO:0000256" key="18">
    <source>
        <dbReference type="ARBA" id="ARBA00076040"/>
    </source>
</evidence>
<dbReference type="PANTHER" id="PTHR10992">
    <property type="entry name" value="METHYLESTERASE FAMILY MEMBER"/>
    <property type="match status" value="1"/>
</dbReference>
<dbReference type="Gene3D" id="3.40.50.1820">
    <property type="entry name" value="alpha/beta hydrolase"/>
    <property type="match status" value="1"/>
</dbReference>
<evidence type="ECO:0000256" key="15">
    <source>
        <dbReference type="ARBA" id="ARBA00060885"/>
    </source>
</evidence>
<evidence type="ECO:0000256" key="16">
    <source>
        <dbReference type="ARBA" id="ARBA00066572"/>
    </source>
</evidence>
<evidence type="ECO:0000256" key="8">
    <source>
        <dbReference type="ARBA" id="ARBA00051735"/>
    </source>
</evidence>
<evidence type="ECO:0000256" key="1">
    <source>
        <dbReference type="ARBA" id="ARBA00022801"/>
    </source>
</evidence>
<dbReference type="PANTHER" id="PTHR10992:SF1083">
    <property type="entry name" value="METHYLESTERASE 1"/>
    <property type="match status" value="1"/>
</dbReference>
<dbReference type="InterPro" id="IPR029058">
    <property type="entry name" value="AB_hydrolase_fold"/>
</dbReference>
<keyword evidence="1" id="KW-0378">Hydrolase</keyword>
<comment type="similarity">
    <text evidence="15">Belongs to the AB hydrolase superfamily. Hydroxynitrile lyase family.</text>
</comment>
<evidence type="ECO:0000256" key="5">
    <source>
        <dbReference type="ARBA" id="ARBA00050358"/>
    </source>
</evidence>
<evidence type="ECO:0000256" key="14">
    <source>
        <dbReference type="ARBA" id="ARBA00052826"/>
    </source>
</evidence>
<evidence type="ECO:0000256" key="19">
    <source>
        <dbReference type="ARBA" id="ARBA00078291"/>
    </source>
</evidence>
<comment type="catalytic activity">
    <reaction evidence="9">
        <text>acrolein + hydrogen cyanide = (2S)-2-hydroxybut-3-enenitrile</text>
        <dbReference type="Rhea" id="RHEA:77411"/>
        <dbReference type="ChEBI" id="CHEBI:15368"/>
        <dbReference type="ChEBI" id="CHEBI:18407"/>
        <dbReference type="ChEBI" id="CHEBI:197356"/>
    </reaction>
</comment>
<evidence type="ECO:0000256" key="6">
    <source>
        <dbReference type="ARBA" id="ARBA00050608"/>
    </source>
</evidence>
<evidence type="ECO:0000259" key="21">
    <source>
        <dbReference type="Pfam" id="PF12697"/>
    </source>
</evidence>
<comment type="catalytic activity">
    <reaction evidence="6">
        <text>formylthiophene + hydrogen cyanide = (2R)-2-hydroxy-2-(thiophen-2-yl)acetonitrile</text>
        <dbReference type="Rhea" id="RHEA:77455"/>
        <dbReference type="ChEBI" id="CHEBI:18407"/>
        <dbReference type="ChEBI" id="CHEBI:87301"/>
        <dbReference type="ChEBI" id="CHEBI:197332"/>
    </reaction>
</comment>
<evidence type="ECO:0000256" key="11">
    <source>
        <dbReference type="ARBA" id="ARBA00052511"/>
    </source>
</evidence>
<comment type="catalytic activity">
    <reaction evidence="14">
        <text>an aromatic (S)-hydroxynitrile = an aromatic aldehyde + hydrogen cyanide</text>
        <dbReference type="Rhea" id="RHEA:54660"/>
        <dbReference type="ChEBI" id="CHEBI:18407"/>
        <dbReference type="ChEBI" id="CHEBI:33855"/>
        <dbReference type="ChEBI" id="CHEBI:138306"/>
        <dbReference type="EC" id="4.1.2.47"/>
    </reaction>
</comment>
<sequence>MGTENVQDRKHYVLVHGAGHGAWCWYKVKPMIESSGHLVTVIDLAASGINLKKIEDVNTISEYSEPLLELMAAIPPNEKVILVGHSLGGFNIALAMERFPEKIAVAVFLTAFAPDVQHKPSYVMEKYLESIPTADWLDTEFSQSGNKTAILFGPKFLSDRLYPRSSPEDLELAESLVSGDVSIPLKFQLWMIQNAGINDVFEINGSDHMAMISKPQQLCDSLYQIATKYA</sequence>
<comment type="catalytic activity">
    <reaction evidence="7">
        <text>butan-2-one + hydrogen cyanide = 2-hydroxy-2-methylbutanenitrile</text>
        <dbReference type="Rhea" id="RHEA:77467"/>
        <dbReference type="ChEBI" id="CHEBI:18407"/>
        <dbReference type="ChEBI" id="CHEBI:28398"/>
        <dbReference type="ChEBI" id="CHEBI:60954"/>
    </reaction>
    <physiologicalReaction direction="right-to-left" evidence="7">
        <dbReference type="Rhea" id="RHEA:77469"/>
    </physiologicalReaction>
</comment>
<gene>
    <name evidence="22" type="ORF">VFH_IV122240</name>
</gene>
<comment type="catalytic activity">
    <reaction evidence="5">
        <text>benzaldehyde + hydrogen cyanide = (S)-mandelonitrile</text>
        <dbReference type="Rhea" id="RHEA:77427"/>
        <dbReference type="ChEBI" id="CHEBI:17169"/>
        <dbReference type="ChEBI" id="CHEBI:18407"/>
        <dbReference type="ChEBI" id="CHEBI:36941"/>
    </reaction>
</comment>
<evidence type="ECO:0000256" key="13">
    <source>
        <dbReference type="ARBA" id="ARBA00052609"/>
    </source>
</evidence>
<evidence type="ECO:0000256" key="3">
    <source>
        <dbReference type="ARBA" id="ARBA00050241"/>
    </source>
</evidence>
<evidence type="ECO:0000256" key="20">
    <source>
        <dbReference type="ARBA" id="ARBA00079794"/>
    </source>
</evidence>
<evidence type="ECO:0000313" key="22">
    <source>
        <dbReference type="EMBL" id="CAI8609210.1"/>
    </source>
</evidence>
<dbReference type="GO" id="GO:0080030">
    <property type="term" value="F:methyl indole-3-acetate esterase activity"/>
    <property type="evidence" value="ECO:0007669"/>
    <property type="project" value="TreeGrafter"/>
</dbReference>
<evidence type="ECO:0000256" key="10">
    <source>
        <dbReference type="ARBA" id="ARBA00052033"/>
    </source>
</evidence>
<dbReference type="AlphaFoldDB" id="A0AAV1AJD4"/>
<evidence type="ECO:0000256" key="17">
    <source>
        <dbReference type="ARBA" id="ARBA00069221"/>
    </source>
</evidence>
<evidence type="ECO:0000256" key="4">
    <source>
        <dbReference type="ARBA" id="ARBA00050262"/>
    </source>
</evidence>
<dbReference type="GO" id="GO:0009694">
    <property type="term" value="P:jasmonic acid metabolic process"/>
    <property type="evidence" value="ECO:0007669"/>
    <property type="project" value="TreeGrafter"/>
</dbReference>
<dbReference type="GO" id="GO:0009696">
    <property type="term" value="P:salicylic acid metabolic process"/>
    <property type="evidence" value="ECO:0007669"/>
    <property type="project" value="TreeGrafter"/>
</dbReference>
<dbReference type="Proteomes" id="UP001157006">
    <property type="component" value="Chromosome 4"/>
</dbReference>
<comment type="catalytic activity">
    <reaction evidence="13">
        <text>cyclohexanecarbaldehyde + hydrogen cyanide = (2S)-2-cyclohexyl-2-hydroxyacetonitrile</text>
        <dbReference type="Rhea" id="RHEA:77423"/>
        <dbReference type="ChEBI" id="CHEBI:18407"/>
        <dbReference type="ChEBI" id="CHEBI:197359"/>
        <dbReference type="ChEBI" id="CHEBI:197360"/>
    </reaction>
</comment>
<dbReference type="InterPro" id="IPR000073">
    <property type="entry name" value="AB_hydrolase_1"/>
</dbReference>
<dbReference type="EC" id="4.1.2.47" evidence="16"/>
<dbReference type="Pfam" id="PF12697">
    <property type="entry name" value="Abhydrolase_6"/>
    <property type="match status" value="1"/>
</dbReference>
<dbReference type="GO" id="GO:0047606">
    <property type="term" value="F:(S)-hydroxynitrile lyase activity"/>
    <property type="evidence" value="ECO:0007669"/>
    <property type="project" value="UniProtKB-EC"/>
</dbReference>
<evidence type="ECO:0000256" key="7">
    <source>
        <dbReference type="ARBA" id="ARBA00051647"/>
    </source>
</evidence>
<proteinExistence type="inferred from homology"/>
<dbReference type="SUPFAM" id="SSF53474">
    <property type="entry name" value="alpha/beta-Hydrolases"/>
    <property type="match status" value="1"/>
</dbReference>
<reference evidence="22 23" key="1">
    <citation type="submission" date="2023-01" db="EMBL/GenBank/DDBJ databases">
        <authorList>
            <person name="Kreplak J."/>
        </authorList>
    </citation>
    <scope>NUCLEOTIDE SEQUENCE [LARGE SCALE GENOMIC DNA]</scope>
</reference>
<evidence type="ECO:0000256" key="2">
    <source>
        <dbReference type="ARBA" id="ARBA00050104"/>
    </source>
</evidence>
<comment type="catalytic activity">
    <reaction evidence="10">
        <text>2-methylpropanal + hydrogen cyanide = (2S)-2-hydroxy-3-methylbutanenitrile</text>
        <dbReference type="Rhea" id="RHEA:77403"/>
        <dbReference type="ChEBI" id="CHEBI:18407"/>
        <dbReference type="ChEBI" id="CHEBI:48943"/>
        <dbReference type="ChEBI" id="CHEBI:197354"/>
    </reaction>
</comment>
<evidence type="ECO:0000313" key="23">
    <source>
        <dbReference type="Proteomes" id="UP001157006"/>
    </source>
</evidence>
<dbReference type="EMBL" id="OX451739">
    <property type="protein sequence ID" value="CAI8609210.1"/>
    <property type="molecule type" value="Genomic_DNA"/>
</dbReference>
<dbReference type="InterPro" id="IPR045889">
    <property type="entry name" value="MES/HNL"/>
</dbReference>
<keyword evidence="23" id="KW-1185">Reference proteome</keyword>
<dbReference type="GO" id="GO:0080031">
    <property type="term" value="F:methyl salicylate esterase activity"/>
    <property type="evidence" value="ECO:0007669"/>
    <property type="project" value="TreeGrafter"/>
</dbReference>
<comment type="catalytic activity">
    <reaction evidence="12">
        <text>2,2-dimethylpropanal + hydrogen cyanide = (2S)-2-hydroxy-3,3-dimethylbutanenitrile</text>
        <dbReference type="Rhea" id="RHEA:77407"/>
        <dbReference type="ChEBI" id="CHEBI:18407"/>
        <dbReference type="ChEBI" id="CHEBI:141557"/>
        <dbReference type="ChEBI" id="CHEBI:197355"/>
    </reaction>
</comment>
<dbReference type="GO" id="GO:0080032">
    <property type="term" value="F:methyl jasmonate esterase activity"/>
    <property type="evidence" value="ECO:0007669"/>
    <property type="project" value="TreeGrafter"/>
</dbReference>
<dbReference type="FunFam" id="3.40.50.1820:FF:000051">
    <property type="entry name" value="(S)-hydroxynitrile lyase"/>
    <property type="match status" value="1"/>
</dbReference>
<evidence type="ECO:0000256" key="9">
    <source>
        <dbReference type="ARBA" id="ARBA00051977"/>
    </source>
</evidence>
<protein>
    <recommendedName>
        <fullName evidence="17">(S)-hydroxynitrile lyase</fullName>
        <ecNumber evidence="16">4.1.2.47</ecNumber>
    </recommendedName>
    <alternativeName>
        <fullName evidence="18">2-hydroxy-2-methylpropanenitrile lyase</fullName>
    </alternativeName>
    <alternativeName>
        <fullName evidence="19">Acetone cyanohydrin lyase</fullName>
    </alternativeName>
    <alternativeName>
        <fullName evidence="20">Hydroxynitrile lyase</fullName>
    </alternativeName>
</protein>
<comment type="catalytic activity">
    <reaction evidence="8">
        <text>a disubstituted aliphatic (S)-hydroxynitrile = a ketone + hydrogen cyanide</text>
        <dbReference type="Rhea" id="RHEA:56592"/>
        <dbReference type="ChEBI" id="CHEBI:17087"/>
        <dbReference type="ChEBI" id="CHEBI:18407"/>
        <dbReference type="ChEBI" id="CHEBI:140597"/>
        <dbReference type="EC" id="4.1.2.47"/>
    </reaction>
</comment>
<evidence type="ECO:0000256" key="12">
    <source>
        <dbReference type="ARBA" id="ARBA00052600"/>
    </source>
</evidence>
<comment type="catalytic activity">
    <reaction evidence="11">
        <text>3-formylthiophene + hydrogen cyanide = (2S)-2-hydroxy-2-(thiophen-3-yl)acetonitrile</text>
        <dbReference type="Rhea" id="RHEA:77459"/>
        <dbReference type="ChEBI" id="CHEBI:18407"/>
        <dbReference type="ChEBI" id="CHEBI:87611"/>
        <dbReference type="ChEBI" id="CHEBI:197333"/>
    </reaction>
</comment>
<comment type="catalytic activity">
    <reaction evidence="4">
        <text>2-hydroxy-2-methylpropanenitrile = acetone + hydrogen cyanide</text>
        <dbReference type="Rhea" id="RHEA:11932"/>
        <dbReference type="ChEBI" id="CHEBI:15347"/>
        <dbReference type="ChEBI" id="CHEBI:15348"/>
        <dbReference type="ChEBI" id="CHEBI:18407"/>
    </reaction>
    <physiologicalReaction direction="left-to-right" evidence="4">
        <dbReference type="Rhea" id="RHEA:11933"/>
    </physiologicalReaction>
</comment>
<organism evidence="22 23">
    <name type="scientific">Vicia faba</name>
    <name type="common">Broad bean</name>
    <name type="synonym">Faba vulgaris</name>
    <dbReference type="NCBI Taxonomy" id="3906"/>
    <lineage>
        <taxon>Eukaryota</taxon>
        <taxon>Viridiplantae</taxon>
        <taxon>Streptophyta</taxon>
        <taxon>Embryophyta</taxon>
        <taxon>Tracheophyta</taxon>
        <taxon>Spermatophyta</taxon>
        <taxon>Magnoliopsida</taxon>
        <taxon>eudicotyledons</taxon>
        <taxon>Gunneridae</taxon>
        <taxon>Pentapetalae</taxon>
        <taxon>rosids</taxon>
        <taxon>fabids</taxon>
        <taxon>Fabales</taxon>
        <taxon>Fabaceae</taxon>
        <taxon>Papilionoideae</taxon>
        <taxon>50 kb inversion clade</taxon>
        <taxon>NPAAA clade</taxon>
        <taxon>Hologalegina</taxon>
        <taxon>IRL clade</taxon>
        <taxon>Fabeae</taxon>
        <taxon>Vicia</taxon>
    </lineage>
</organism>
<accession>A0AAV1AJD4</accession>
<comment type="catalytic activity">
    <reaction evidence="3">
        <text>a monosubstituted aliphatic (S)-hydroxynitrile = an aldehyde + hydrogen cyanide</text>
        <dbReference type="Rhea" id="RHEA:56588"/>
        <dbReference type="ChEBI" id="CHEBI:17478"/>
        <dbReference type="ChEBI" id="CHEBI:18407"/>
        <dbReference type="ChEBI" id="CHEBI:140596"/>
        <dbReference type="EC" id="4.1.2.47"/>
    </reaction>
</comment>
<comment type="catalytic activity">
    <reaction evidence="2">
        <text>4-methoxybenzaldehyde + hydrogen cyanide = (2S)-2-hydroxy-2-(4-methoxyphenyl)acetonitrile</text>
        <dbReference type="Rhea" id="RHEA:77447"/>
        <dbReference type="ChEBI" id="CHEBI:18407"/>
        <dbReference type="ChEBI" id="CHEBI:28235"/>
        <dbReference type="ChEBI" id="CHEBI:197328"/>
    </reaction>
</comment>